<feature type="active site" description="Proton acceptor" evidence="14">
    <location>
        <position position="88"/>
    </location>
</feature>
<comment type="cofactor">
    <cofactor evidence="14">
        <name>[4Fe-4S] cluster</name>
        <dbReference type="ChEBI" id="CHEBI:49883"/>
    </cofactor>
    <text evidence="14">Binds 1 [4Fe-4S] cluster. The cluster is coordinated with 3 cysteines and an exchangeable S-adenosyl-L-methionine.</text>
</comment>
<dbReference type="InterPro" id="IPR013785">
    <property type="entry name" value="Aldolase_TIM"/>
</dbReference>
<dbReference type="InterPro" id="IPR040072">
    <property type="entry name" value="Methyltransferase_A"/>
</dbReference>
<feature type="binding site" evidence="14">
    <location>
        <position position="109"/>
    </location>
    <ligand>
        <name>[4Fe-4S] cluster</name>
        <dbReference type="ChEBI" id="CHEBI:49883"/>
        <note>4Fe-4S-S-AdoMet</note>
    </ligand>
</feature>
<gene>
    <name evidence="14" type="primary">rlmN</name>
    <name evidence="16" type="ORF">B4O97_00660</name>
</gene>
<dbReference type="GO" id="GO:0046872">
    <property type="term" value="F:metal ion binding"/>
    <property type="evidence" value="ECO:0007669"/>
    <property type="project" value="UniProtKB-KW"/>
</dbReference>
<dbReference type="PANTHER" id="PTHR30544">
    <property type="entry name" value="23S RRNA METHYLTRANSFERASE"/>
    <property type="match status" value="1"/>
</dbReference>
<feature type="domain" description="Radical SAM core" evidence="15">
    <location>
        <begin position="95"/>
        <end position="324"/>
    </location>
</feature>
<dbReference type="GO" id="GO:0051539">
    <property type="term" value="F:4 iron, 4 sulfur cluster binding"/>
    <property type="evidence" value="ECO:0007669"/>
    <property type="project" value="UniProtKB-UniRule"/>
</dbReference>
<keyword evidence="6 14" id="KW-0489">Methyltransferase</keyword>
<evidence type="ECO:0000256" key="1">
    <source>
        <dbReference type="ARBA" id="ARBA00004496"/>
    </source>
</evidence>
<name>A0A1Y1S2V5_9SPIO</name>
<dbReference type="InterPro" id="IPR048641">
    <property type="entry name" value="RlmN_N"/>
</dbReference>
<dbReference type="InterPro" id="IPR004383">
    <property type="entry name" value="rRNA_lsu_MTrfase_RlmN/Cfr"/>
</dbReference>
<protein>
    <recommendedName>
        <fullName evidence="14">Probable dual-specificity RNA methyltransferase RlmN</fullName>
        <ecNumber evidence="14">2.1.1.192</ecNumber>
    </recommendedName>
    <alternativeName>
        <fullName evidence="14">23S rRNA (adenine(2503)-C(2))-methyltransferase</fullName>
    </alternativeName>
    <alternativeName>
        <fullName evidence="14">23S rRNA m2A2503 methyltransferase</fullName>
    </alternativeName>
    <alternativeName>
        <fullName evidence="14">Ribosomal RNA large subunit methyltransferase N</fullName>
    </alternativeName>
    <alternativeName>
        <fullName evidence="14">tRNA (adenine(37)-C(2))-methyltransferase</fullName>
    </alternativeName>
    <alternativeName>
        <fullName evidence="14">tRNA m2A37 methyltransferase</fullName>
    </alternativeName>
</protein>
<dbReference type="STRING" id="1963862.B4O97_00660"/>
<dbReference type="InterPro" id="IPR007197">
    <property type="entry name" value="rSAM"/>
</dbReference>
<dbReference type="SFLD" id="SFLDG01062">
    <property type="entry name" value="methyltransferase_(Class_A)"/>
    <property type="match status" value="1"/>
</dbReference>
<feature type="binding site" evidence="14">
    <location>
        <position position="288"/>
    </location>
    <ligand>
        <name>S-adenosyl-L-methionine</name>
        <dbReference type="ChEBI" id="CHEBI:59789"/>
    </ligand>
</feature>
<evidence type="ECO:0000256" key="7">
    <source>
        <dbReference type="ARBA" id="ARBA00022679"/>
    </source>
</evidence>
<dbReference type="RefSeq" id="WP_083047294.1">
    <property type="nucleotide sequence ID" value="NZ_MWQY01000001.1"/>
</dbReference>
<proteinExistence type="inferred from homology"/>
<comment type="subcellular location">
    <subcellularLocation>
        <location evidence="1 14">Cytoplasm</location>
    </subcellularLocation>
</comment>
<keyword evidence="3 14" id="KW-0004">4Fe-4S</keyword>
<comment type="miscellaneous">
    <text evidence="14">Reaction proceeds by a ping-pong mechanism involving intermediate methylation of a conserved cysteine residue.</text>
</comment>
<dbReference type="EMBL" id="MWQY01000001">
    <property type="protein sequence ID" value="ORC38301.1"/>
    <property type="molecule type" value="Genomic_DNA"/>
</dbReference>
<dbReference type="EC" id="2.1.1.192" evidence="14"/>
<evidence type="ECO:0000256" key="12">
    <source>
        <dbReference type="ARBA" id="ARBA00023014"/>
    </source>
</evidence>
<keyword evidence="5 14" id="KW-0698">rRNA processing</keyword>
<evidence type="ECO:0000313" key="17">
    <source>
        <dbReference type="Proteomes" id="UP000192343"/>
    </source>
</evidence>
<dbReference type="Proteomes" id="UP000192343">
    <property type="component" value="Unassembled WGS sequence"/>
</dbReference>
<dbReference type="AlphaFoldDB" id="A0A1Y1S2V5"/>
<evidence type="ECO:0000256" key="14">
    <source>
        <dbReference type="HAMAP-Rule" id="MF_01849"/>
    </source>
</evidence>
<organism evidence="16 17">
    <name type="scientific">Marispirochaeta aestuarii</name>
    <dbReference type="NCBI Taxonomy" id="1963862"/>
    <lineage>
        <taxon>Bacteria</taxon>
        <taxon>Pseudomonadati</taxon>
        <taxon>Spirochaetota</taxon>
        <taxon>Spirochaetia</taxon>
        <taxon>Spirochaetales</taxon>
        <taxon>Spirochaetaceae</taxon>
        <taxon>Marispirochaeta</taxon>
    </lineage>
</organism>
<dbReference type="Pfam" id="PF04055">
    <property type="entry name" value="Radical_SAM"/>
    <property type="match status" value="1"/>
</dbReference>
<dbReference type="InterPro" id="IPR058240">
    <property type="entry name" value="rSAM_sf"/>
</dbReference>
<dbReference type="OrthoDB" id="9793973at2"/>
<dbReference type="PIRSF" id="PIRSF006004">
    <property type="entry name" value="CHP00048"/>
    <property type="match status" value="1"/>
</dbReference>
<feature type="binding site" evidence="14">
    <location>
        <position position="189"/>
    </location>
    <ligand>
        <name>S-adenosyl-L-methionine</name>
        <dbReference type="ChEBI" id="CHEBI:59789"/>
    </ligand>
</feature>
<keyword evidence="7 14" id="KW-0808">Transferase</keyword>
<dbReference type="SFLD" id="SFLDS00029">
    <property type="entry name" value="Radical_SAM"/>
    <property type="match status" value="1"/>
</dbReference>
<dbReference type="SFLD" id="SFLDF00275">
    <property type="entry name" value="adenosine_C2_methyltransferase"/>
    <property type="match status" value="1"/>
</dbReference>
<keyword evidence="13 14" id="KW-1015">Disulfide bond</keyword>
<dbReference type="InterPro" id="IPR027492">
    <property type="entry name" value="RNA_MTrfase_RlmN"/>
</dbReference>
<dbReference type="PROSITE" id="PS51918">
    <property type="entry name" value="RADICAL_SAM"/>
    <property type="match status" value="1"/>
</dbReference>
<evidence type="ECO:0000256" key="2">
    <source>
        <dbReference type="ARBA" id="ARBA00007544"/>
    </source>
</evidence>
<sequence length="352" mass="39229">MQSLLALLPREISGVLASEPAFRGRQIFSWIHQKNVRSFGEMTDLPKPLRQKLETEHTILTSHVDLVEEADDGTVKIRLKLGDGSLIEAVLLRDAGDRVTACLSTQVGCAMGCRFCKTATMGFIRNLDAGEIIEQLYLLEETAGGKSIDNIVFMGMGEPFNNYDELSKTIRILTHPEGRNMGQRRITISTSGLVEGISRLVQEHPQVRLAVSLVSAEPVIRKELMPVEIRNPLPRLKEALLEYQKAGGRRITLEYVLLKNINDRKEDPGLIRKFANGLRCNINLIPWNPAEGMPPVNLPEKGSLPLEEPDSGRLDWFQKELEKLGLTVVLRHRKGRGVNAACGQLATKGKKE</sequence>
<feature type="binding site" evidence="14">
    <location>
        <position position="113"/>
    </location>
    <ligand>
        <name>[4Fe-4S] cluster</name>
        <dbReference type="ChEBI" id="CHEBI:49883"/>
        <note>4Fe-4S-S-AdoMet</note>
    </ligand>
</feature>
<evidence type="ECO:0000256" key="3">
    <source>
        <dbReference type="ARBA" id="ARBA00022485"/>
    </source>
</evidence>
<keyword evidence="4 14" id="KW-0963">Cytoplasm</keyword>
<dbReference type="HAMAP" id="MF_01849">
    <property type="entry name" value="RNA_methyltr_RlmN"/>
    <property type="match status" value="1"/>
</dbReference>
<evidence type="ECO:0000256" key="5">
    <source>
        <dbReference type="ARBA" id="ARBA00022552"/>
    </source>
</evidence>
<dbReference type="Gene3D" id="3.20.20.70">
    <property type="entry name" value="Aldolase class I"/>
    <property type="match status" value="1"/>
</dbReference>
<keyword evidence="17" id="KW-1185">Reference proteome</keyword>
<keyword evidence="12 14" id="KW-0411">Iron-sulfur</keyword>
<dbReference type="CDD" id="cd01335">
    <property type="entry name" value="Radical_SAM"/>
    <property type="match status" value="1"/>
</dbReference>
<dbReference type="GO" id="GO:0005737">
    <property type="term" value="C:cytoplasm"/>
    <property type="evidence" value="ECO:0007669"/>
    <property type="project" value="UniProtKB-SubCell"/>
</dbReference>
<accession>A0A1Y1S2V5</accession>
<dbReference type="GO" id="GO:0030488">
    <property type="term" value="P:tRNA methylation"/>
    <property type="evidence" value="ECO:0007669"/>
    <property type="project" value="UniProtKB-UniRule"/>
</dbReference>
<evidence type="ECO:0000256" key="13">
    <source>
        <dbReference type="ARBA" id="ARBA00023157"/>
    </source>
</evidence>
<keyword evidence="9 14" id="KW-0819">tRNA processing</keyword>
<comment type="catalytic activity">
    <reaction evidence="14">
        <text>adenosine(2503) in 23S rRNA + 2 reduced [2Fe-2S]-[ferredoxin] + 2 S-adenosyl-L-methionine = 2-methyladenosine(2503) in 23S rRNA + 5'-deoxyadenosine + L-methionine + 2 oxidized [2Fe-2S]-[ferredoxin] + S-adenosyl-L-homocysteine</text>
        <dbReference type="Rhea" id="RHEA:42916"/>
        <dbReference type="Rhea" id="RHEA-COMP:10000"/>
        <dbReference type="Rhea" id="RHEA-COMP:10001"/>
        <dbReference type="Rhea" id="RHEA-COMP:10152"/>
        <dbReference type="Rhea" id="RHEA-COMP:10282"/>
        <dbReference type="ChEBI" id="CHEBI:17319"/>
        <dbReference type="ChEBI" id="CHEBI:33737"/>
        <dbReference type="ChEBI" id="CHEBI:33738"/>
        <dbReference type="ChEBI" id="CHEBI:57844"/>
        <dbReference type="ChEBI" id="CHEBI:57856"/>
        <dbReference type="ChEBI" id="CHEBI:59789"/>
        <dbReference type="ChEBI" id="CHEBI:74411"/>
        <dbReference type="ChEBI" id="CHEBI:74497"/>
        <dbReference type="EC" id="2.1.1.192"/>
    </reaction>
</comment>
<evidence type="ECO:0000256" key="4">
    <source>
        <dbReference type="ARBA" id="ARBA00022490"/>
    </source>
</evidence>
<evidence type="ECO:0000313" key="16">
    <source>
        <dbReference type="EMBL" id="ORC38301.1"/>
    </source>
</evidence>
<dbReference type="PANTHER" id="PTHR30544:SF5">
    <property type="entry name" value="RADICAL SAM CORE DOMAIN-CONTAINING PROTEIN"/>
    <property type="match status" value="1"/>
</dbReference>
<comment type="similarity">
    <text evidence="2 14">Belongs to the radical SAM superfamily. RlmN family.</text>
</comment>
<feature type="binding site" evidence="14">
    <location>
        <begin position="157"/>
        <end position="158"/>
    </location>
    <ligand>
        <name>S-adenosyl-L-methionine</name>
        <dbReference type="ChEBI" id="CHEBI:59789"/>
    </ligand>
</feature>
<keyword evidence="10 14" id="KW-0479">Metal-binding</keyword>
<dbReference type="GO" id="GO:0070475">
    <property type="term" value="P:rRNA base methylation"/>
    <property type="evidence" value="ECO:0007669"/>
    <property type="project" value="UniProtKB-UniRule"/>
</dbReference>
<reference evidence="16 17" key="1">
    <citation type="submission" date="2017-03" db="EMBL/GenBank/DDBJ databases">
        <title>Draft Genome sequence of Marispirochaeta sp. strain JC444.</title>
        <authorList>
            <person name="Shivani Y."/>
            <person name="Subhash Y."/>
            <person name="Sasikala C."/>
            <person name="Ramana C."/>
        </authorList>
    </citation>
    <scope>NUCLEOTIDE SEQUENCE [LARGE SCALE GENOMIC DNA]</scope>
    <source>
        <strain evidence="16 17">JC444</strain>
    </source>
</reference>
<dbReference type="GO" id="GO:0019843">
    <property type="term" value="F:rRNA binding"/>
    <property type="evidence" value="ECO:0007669"/>
    <property type="project" value="UniProtKB-UniRule"/>
</dbReference>
<evidence type="ECO:0000256" key="8">
    <source>
        <dbReference type="ARBA" id="ARBA00022691"/>
    </source>
</evidence>
<feature type="binding site" evidence="14">
    <location>
        <position position="116"/>
    </location>
    <ligand>
        <name>[4Fe-4S] cluster</name>
        <dbReference type="ChEBI" id="CHEBI:49883"/>
        <note>4Fe-4S-S-AdoMet</note>
    </ligand>
</feature>
<dbReference type="GO" id="GO:0000049">
    <property type="term" value="F:tRNA binding"/>
    <property type="evidence" value="ECO:0007669"/>
    <property type="project" value="UniProtKB-UniRule"/>
</dbReference>
<comment type="caution">
    <text evidence="14">Lacks conserved residue(s) required for the propagation of feature annotation.</text>
</comment>
<dbReference type="SUPFAM" id="SSF102114">
    <property type="entry name" value="Radical SAM enzymes"/>
    <property type="match status" value="1"/>
</dbReference>
<dbReference type="Gene3D" id="1.10.150.530">
    <property type="match status" value="1"/>
</dbReference>
<evidence type="ECO:0000256" key="10">
    <source>
        <dbReference type="ARBA" id="ARBA00022723"/>
    </source>
</evidence>
<evidence type="ECO:0000256" key="6">
    <source>
        <dbReference type="ARBA" id="ARBA00022603"/>
    </source>
</evidence>
<comment type="caution">
    <text evidence="16">The sequence shown here is derived from an EMBL/GenBank/DDBJ whole genome shotgun (WGS) entry which is preliminary data.</text>
</comment>
<dbReference type="GO" id="GO:0002935">
    <property type="term" value="F:tRNA (adenine(37)-C2)-methyltransferase activity"/>
    <property type="evidence" value="ECO:0007669"/>
    <property type="project" value="UniProtKB-UniRule"/>
</dbReference>
<dbReference type="NCBIfam" id="TIGR00048">
    <property type="entry name" value="rRNA_mod_RlmN"/>
    <property type="match status" value="1"/>
</dbReference>
<evidence type="ECO:0000259" key="15">
    <source>
        <dbReference type="PROSITE" id="PS51918"/>
    </source>
</evidence>
<keyword evidence="8 14" id="KW-0949">S-adenosyl-L-methionine</keyword>
<evidence type="ECO:0000256" key="11">
    <source>
        <dbReference type="ARBA" id="ARBA00023004"/>
    </source>
</evidence>
<evidence type="ECO:0000256" key="9">
    <source>
        <dbReference type="ARBA" id="ARBA00022694"/>
    </source>
</evidence>
<comment type="catalytic activity">
    <reaction evidence="14">
        <text>adenosine(37) in tRNA + 2 reduced [2Fe-2S]-[ferredoxin] + 2 S-adenosyl-L-methionine = 2-methyladenosine(37) in tRNA + 5'-deoxyadenosine + L-methionine + 2 oxidized [2Fe-2S]-[ferredoxin] + S-adenosyl-L-homocysteine</text>
        <dbReference type="Rhea" id="RHEA:43332"/>
        <dbReference type="Rhea" id="RHEA-COMP:10000"/>
        <dbReference type="Rhea" id="RHEA-COMP:10001"/>
        <dbReference type="Rhea" id="RHEA-COMP:10162"/>
        <dbReference type="Rhea" id="RHEA-COMP:10485"/>
        <dbReference type="ChEBI" id="CHEBI:17319"/>
        <dbReference type="ChEBI" id="CHEBI:33737"/>
        <dbReference type="ChEBI" id="CHEBI:33738"/>
        <dbReference type="ChEBI" id="CHEBI:57844"/>
        <dbReference type="ChEBI" id="CHEBI:57856"/>
        <dbReference type="ChEBI" id="CHEBI:59789"/>
        <dbReference type="ChEBI" id="CHEBI:74411"/>
        <dbReference type="ChEBI" id="CHEBI:74497"/>
        <dbReference type="EC" id="2.1.1.192"/>
    </reaction>
</comment>
<keyword evidence="11 14" id="KW-0408">Iron</keyword>
<dbReference type="Pfam" id="PF21016">
    <property type="entry name" value="RlmN_N"/>
    <property type="match status" value="1"/>
</dbReference>
<dbReference type="GO" id="GO:0070040">
    <property type="term" value="F:rRNA (adenine(2503)-C2-)-methyltransferase activity"/>
    <property type="evidence" value="ECO:0007669"/>
    <property type="project" value="UniProtKB-UniRule"/>
</dbReference>
<comment type="function">
    <text evidence="14">Specifically methylates position 2 of adenine 2503 in 23S rRNA and position 2 of adenine 37 in tRNAs.</text>
</comment>
<feature type="active site" description="S-methylcysteine intermediate" evidence="14">
    <location>
        <position position="342"/>
    </location>
</feature>